<gene>
    <name evidence="13" type="ORF">BEMITA_LOCUS10435</name>
</gene>
<evidence type="ECO:0000256" key="9">
    <source>
        <dbReference type="PIRSR" id="PIRSR037736-1"/>
    </source>
</evidence>
<evidence type="ECO:0000256" key="4">
    <source>
        <dbReference type="ARBA" id="ARBA00022792"/>
    </source>
</evidence>
<dbReference type="InterPro" id="IPR036249">
    <property type="entry name" value="Thioredoxin-like_sf"/>
</dbReference>
<comment type="function">
    <text evidence="8">Copper metallochaperone essential for the synthesis and maturation of cytochrome c oxidase subunit II (MT-CO2/COX2) by facilitating the incorporation of copper into the Cu(A) site of MT-CO2/COX2.</text>
</comment>
<feature type="transmembrane region" description="Helical" evidence="11">
    <location>
        <begin position="48"/>
        <end position="71"/>
    </location>
</feature>
<dbReference type="Proteomes" id="UP001152759">
    <property type="component" value="Chromosome 6"/>
</dbReference>
<dbReference type="PANTHER" id="PTHR12151:SF5">
    <property type="entry name" value="AT19154P"/>
    <property type="match status" value="1"/>
</dbReference>
<evidence type="ECO:0000256" key="1">
    <source>
        <dbReference type="ARBA" id="ARBA00004273"/>
    </source>
</evidence>
<keyword evidence="11" id="KW-0812">Transmembrane</keyword>
<accession>A0A9P0F4N6</accession>
<dbReference type="GO" id="GO:0033617">
    <property type="term" value="P:mitochondrial respiratory chain complex IV assembly"/>
    <property type="evidence" value="ECO:0007669"/>
    <property type="project" value="TreeGrafter"/>
</dbReference>
<evidence type="ECO:0000256" key="8">
    <source>
        <dbReference type="PIRNR" id="PIRNR037736"/>
    </source>
</evidence>
<dbReference type="GO" id="GO:0006878">
    <property type="term" value="P:intracellular copper ion homeostasis"/>
    <property type="evidence" value="ECO:0007669"/>
    <property type="project" value="UniProtKB-UniRule"/>
</dbReference>
<dbReference type="InterPro" id="IPR013766">
    <property type="entry name" value="Thioredoxin_domain"/>
</dbReference>
<dbReference type="InterPro" id="IPR017276">
    <property type="entry name" value="Synth_of_cyt-c-oxidase_Sco1/2"/>
</dbReference>
<comment type="subcellular location">
    <subcellularLocation>
        <location evidence="1 8">Mitochondrion inner membrane</location>
    </subcellularLocation>
</comment>
<proteinExistence type="inferred from homology"/>
<keyword evidence="5 8" id="KW-0186">Copper</keyword>
<evidence type="ECO:0000259" key="12">
    <source>
        <dbReference type="PROSITE" id="PS51352"/>
    </source>
</evidence>
<feature type="binding site" evidence="9">
    <location>
        <position position="216"/>
    </location>
    <ligand>
        <name>Cu cation</name>
        <dbReference type="ChEBI" id="CHEBI:23378"/>
    </ligand>
</feature>
<dbReference type="CDD" id="cd02968">
    <property type="entry name" value="SCO"/>
    <property type="match status" value="1"/>
</dbReference>
<feature type="binding site" evidence="9">
    <location>
        <position position="129"/>
    </location>
    <ligand>
        <name>Cu cation</name>
        <dbReference type="ChEBI" id="CHEBI:23378"/>
    </ligand>
</feature>
<dbReference type="FunFam" id="3.40.30.10:FF:000013">
    <property type="entry name" value="Blast:Protein SCO1 homolog, mitochondrial"/>
    <property type="match status" value="1"/>
</dbReference>
<dbReference type="GO" id="GO:0016531">
    <property type="term" value="F:copper chaperone activity"/>
    <property type="evidence" value="ECO:0007669"/>
    <property type="project" value="InterPro"/>
</dbReference>
<dbReference type="AlphaFoldDB" id="A0A9P0F4N6"/>
<evidence type="ECO:0000256" key="7">
    <source>
        <dbReference type="ARBA" id="ARBA00023136"/>
    </source>
</evidence>
<dbReference type="EMBL" id="OU963867">
    <property type="protein sequence ID" value="CAH0391854.1"/>
    <property type="molecule type" value="Genomic_DNA"/>
</dbReference>
<dbReference type="KEGG" id="btab:109041539"/>
<keyword evidence="4 8" id="KW-0999">Mitochondrion inner membrane</keyword>
<keyword evidence="10" id="KW-1015">Disulfide bond</keyword>
<protein>
    <recommendedName>
        <fullName evidence="12">Thioredoxin domain-containing protein</fullName>
    </recommendedName>
</protein>
<dbReference type="Pfam" id="PF02630">
    <property type="entry name" value="SCO1-SenC"/>
    <property type="match status" value="1"/>
</dbReference>
<name>A0A9P0F4N6_BEMTA</name>
<dbReference type="GO" id="GO:0005507">
    <property type="term" value="F:copper ion binding"/>
    <property type="evidence" value="ECO:0007669"/>
    <property type="project" value="InterPro"/>
</dbReference>
<evidence type="ECO:0000256" key="11">
    <source>
        <dbReference type="SAM" id="Phobius"/>
    </source>
</evidence>
<feature type="disulfide bond" description="Redox-active" evidence="10">
    <location>
        <begin position="125"/>
        <end position="129"/>
    </location>
</feature>
<organism evidence="13 14">
    <name type="scientific">Bemisia tabaci</name>
    <name type="common">Sweetpotato whitefly</name>
    <name type="synonym">Aleurodes tabaci</name>
    <dbReference type="NCBI Taxonomy" id="7038"/>
    <lineage>
        <taxon>Eukaryota</taxon>
        <taxon>Metazoa</taxon>
        <taxon>Ecdysozoa</taxon>
        <taxon>Arthropoda</taxon>
        <taxon>Hexapoda</taxon>
        <taxon>Insecta</taxon>
        <taxon>Pterygota</taxon>
        <taxon>Neoptera</taxon>
        <taxon>Paraneoptera</taxon>
        <taxon>Hemiptera</taxon>
        <taxon>Sternorrhyncha</taxon>
        <taxon>Aleyrodoidea</taxon>
        <taxon>Aleyrodidae</taxon>
        <taxon>Aleyrodinae</taxon>
        <taxon>Bemisia</taxon>
    </lineage>
</organism>
<keyword evidence="11" id="KW-1133">Transmembrane helix</keyword>
<dbReference type="InterPro" id="IPR003782">
    <property type="entry name" value="SCO1/SenC"/>
</dbReference>
<evidence type="ECO:0000313" key="14">
    <source>
        <dbReference type="Proteomes" id="UP001152759"/>
    </source>
</evidence>
<evidence type="ECO:0000256" key="5">
    <source>
        <dbReference type="ARBA" id="ARBA00023008"/>
    </source>
</evidence>
<evidence type="ECO:0000256" key="2">
    <source>
        <dbReference type="ARBA" id="ARBA00010996"/>
    </source>
</evidence>
<feature type="binding site" evidence="9">
    <location>
        <position position="125"/>
    </location>
    <ligand>
        <name>Cu cation</name>
        <dbReference type="ChEBI" id="CHEBI:23378"/>
    </ligand>
</feature>
<dbReference type="PANTHER" id="PTHR12151">
    <property type="entry name" value="ELECTRON TRANSPORT PROTIN SCO1/SENC FAMILY MEMBER"/>
    <property type="match status" value="1"/>
</dbReference>
<comment type="subunit">
    <text evidence="8">Homodimer.</text>
</comment>
<evidence type="ECO:0000256" key="3">
    <source>
        <dbReference type="ARBA" id="ARBA00022723"/>
    </source>
</evidence>
<dbReference type="Gene3D" id="3.40.30.10">
    <property type="entry name" value="Glutaredoxin"/>
    <property type="match status" value="1"/>
</dbReference>
<evidence type="ECO:0000256" key="6">
    <source>
        <dbReference type="ARBA" id="ARBA00023128"/>
    </source>
</evidence>
<dbReference type="PROSITE" id="PS51352">
    <property type="entry name" value="THIOREDOXIN_2"/>
    <property type="match status" value="1"/>
</dbReference>
<evidence type="ECO:0000256" key="10">
    <source>
        <dbReference type="PIRSR" id="PIRSR603782-2"/>
    </source>
</evidence>
<reference evidence="13" key="1">
    <citation type="submission" date="2021-12" db="EMBL/GenBank/DDBJ databases">
        <authorList>
            <person name="King R."/>
        </authorList>
    </citation>
    <scope>NUCLEOTIDE SEQUENCE</scope>
</reference>
<dbReference type="SUPFAM" id="SSF52833">
    <property type="entry name" value="Thioredoxin-like"/>
    <property type="match status" value="1"/>
</dbReference>
<dbReference type="GO" id="GO:0005743">
    <property type="term" value="C:mitochondrial inner membrane"/>
    <property type="evidence" value="ECO:0007669"/>
    <property type="project" value="UniProtKB-SubCell"/>
</dbReference>
<keyword evidence="3 8" id="KW-0479">Metal-binding</keyword>
<keyword evidence="14" id="KW-1185">Reference proteome</keyword>
<feature type="domain" description="Thioredoxin" evidence="12">
    <location>
        <begin position="85"/>
        <end position="251"/>
    </location>
</feature>
<sequence>MMSSLLCRTVCLRRNHQRHLKEISTVLSRNFADMQIPKRKSDKKPPSIVSWKSLALVVGVGGSLTLLMQYIKREKDMAAERERKRSLGKAAIGGSFELIDQNKQVRKSEDFIGQWVLLYFGFTHCPDICPEELEKMTEVVNIIDARKDTPNLQPIFITVDPSRDTPEAVGKYLLEFSPKFIGLTGSTEQIAKACKAYRVYFSAGPKDQDSDYIVDHTIIMYLIDPNGEFVDYYGQARNSHETADSIQFHMTKWKIANEKSLFDQIVEKTSPLLKSS</sequence>
<keyword evidence="8" id="KW-0143">Chaperone</keyword>
<keyword evidence="6 8" id="KW-0496">Mitochondrion</keyword>
<evidence type="ECO:0000313" key="13">
    <source>
        <dbReference type="EMBL" id="CAH0391854.1"/>
    </source>
</evidence>
<keyword evidence="7 11" id="KW-0472">Membrane</keyword>
<dbReference type="PIRSF" id="PIRSF037736">
    <property type="entry name" value="SCO1"/>
    <property type="match status" value="1"/>
</dbReference>
<comment type="similarity">
    <text evidence="2 8">Belongs to the SCO1/2 family.</text>
</comment>